<keyword evidence="3" id="KW-1185">Reference proteome</keyword>
<evidence type="ECO:0000313" key="2">
    <source>
        <dbReference type="EMBL" id="KAF4706996.1"/>
    </source>
</evidence>
<accession>A0A7J6QH48</accession>
<sequence length="120" mass="13480">MSQVIPTNPEGGVSVEVLPISKDTSQYQMAVLKLTDDMTGYLIGKMLLFSTVLVVVSIRKYSVMPYRDVDRYSTVYVTLRLLGWNSDTGKTERGPVGVWFDSHRLGSRKRLQGCIVICVF</sequence>
<dbReference type="AlphaFoldDB" id="A0A7J6QH48"/>
<evidence type="ECO:0000313" key="3">
    <source>
        <dbReference type="Proteomes" id="UP000553632"/>
    </source>
</evidence>
<proteinExistence type="predicted"/>
<keyword evidence="1" id="KW-1133">Transmembrane helix</keyword>
<dbReference type="Proteomes" id="UP000553632">
    <property type="component" value="Unassembled WGS sequence"/>
</dbReference>
<comment type="caution">
    <text evidence="2">The sequence shown here is derived from an EMBL/GenBank/DDBJ whole genome shotgun (WGS) entry which is preliminary data.</text>
</comment>
<keyword evidence="1" id="KW-0812">Transmembrane</keyword>
<evidence type="ECO:0000256" key="1">
    <source>
        <dbReference type="SAM" id="Phobius"/>
    </source>
</evidence>
<protein>
    <submittedName>
        <fullName evidence="2">Cleavage and polyadenylation specificity factor subunit 2</fullName>
    </submittedName>
</protein>
<feature type="non-terminal residue" evidence="2">
    <location>
        <position position="1"/>
    </location>
</feature>
<feature type="transmembrane region" description="Helical" evidence="1">
    <location>
        <begin position="38"/>
        <end position="58"/>
    </location>
</feature>
<gene>
    <name evidence="2" type="primary">CPSF2_2</name>
    <name evidence="2" type="ORF">FOZ63_008945</name>
</gene>
<reference evidence="2 3" key="1">
    <citation type="submission" date="2020-04" db="EMBL/GenBank/DDBJ databases">
        <title>Perkinsus olseni comparative genomics.</title>
        <authorList>
            <person name="Bogema D.R."/>
        </authorList>
    </citation>
    <scope>NUCLEOTIDE SEQUENCE [LARGE SCALE GENOMIC DNA]</scope>
    <source>
        <strain evidence="2 3">ATCC PRA-207</strain>
    </source>
</reference>
<name>A0A7J6QH48_PEROL</name>
<keyword evidence="1" id="KW-0472">Membrane</keyword>
<organism evidence="2 3">
    <name type="scientific">Perkinsus olseni</name>
    <name type="common">Perkinsus atlanticus</name>
    <dbReference type="NCBI Taxonomy" id="32597"/>
    <lineage>
        <taxon>Eukaryota</taxon>
        <taxon>Sar</taxon>
        <taxon>Alveolata</taxon>
        <taxon>Perkinsozoa</taxon>
        <taxon>Perkinsea</taxon>
        <taxon>Perkinsida</taxon>
        <taxon>Perkinsidae</taxon>
        <taxon>Perkinsus</taxon>
    </lineage>
</organism>
<dbReference type="EMBL" id="JABANO010033360">
    <property type="protein sequence ID" value="KAF4706996.1"/>
    <property type="molecule type" value="Genomic_DNA"/>
</dbReference>